<organism evidence="4 5">
    <name type="scientific">Mycena pura</name>
    <dbReference type="NCBI Taxonomy" id="153505"/>
    <lineage>
        <taxon>Eukaryota</taxon>
        <taxon>Fungi</taxon>
        <taxon>Dikarya</taxon>
        <taxon>Basidiomycota</taxon>
        <taxon>Agaricomycotina</taxon>
        <taxon>Agaricomycetes</taxon>
        <taxon>Agaricomycetidae</taxon>
        <taxon>Agaricales</taxon>
        <taxon>Marasmiineae</taxon>
        <taxon>Mycenaceae</taxon>
        <taxon>Mycena</taxon>
    </lineage>
</organism>
<keyword evidence="5" id="KW-1185">Reference proteome</keyword>
<keyword evidence="2" id="KW-0472">Membrane</keyword>
<feature type="transmembrane region" description="Helical" evidence="2">
    <location>
        <begin position="232"/>
        <end position="252"/>
    </location>
</feature>
<protein>
    <recommendedName>
        <fullName evidence="3">DUF6534 domain-containing protein</fullName>
    </recommendedName>
</protein>
<dbReference type="Pfam" id="PF20152">
    <property type="entry name" value="DUF6534"/>
    <property type="match status" value="1"/>
</dbReference>
<feature type="transmembrane region" description="Helical" evidence="2">
    <location>
        <begin position="93"/>
        <end position="113"/>
    </location>
</feature>
<keyword evidence="2" id="KW-0812">Transmembrane</keyword>
<reference evidence="4" key="1">
    <citation type="submission" date="2023-03" db="EMBL/GenBank/DDBJ databases">
        <title>Massive genome expansion in bonnet fungi (Mycena s.s.) driven by repeated elements and novel gene families across ecological guilds.</title>
        <authorList>
            <consortium name="Lawrence Berkeley National Laboratory"/>
            <person name="Harder C.B."/>
            <person name="Miyauchi S."/>
            <person name="Viragh M."/>
            <person name="Kuo A."/>
            <person name="Thoen E."/>
            <person name="Andreopoulos B."/>
            <person name="Lu D."/>
            <person name="Skrede I."/>
            <person name="Drula E."/>
            <person name="Henrissat B."/>
            <person name="Morin E."/>
            <person name="Kohler A."/>
            <person name="Barry K."/>
            <person name="LaButti K."/>
            <person name="Morin E."/>
            <person name="Salamov A."/>
            <person name="Lipzen A."/>
            <person name="Mereny Z."/>
            <person name="Hegedus B."/>
            <person name="Baldrian P."/>
            <person name="Stursova M."/>
            <person name="Weitz H."/>
            <person name="Taylor A."/>
            <person name="Grigoriev I.V."/>
            <person name="Nagy L.G."/>
            <person name="Martin F."/>
            <person name="Kauserud H."/>
        </authorList>
    </citation>
    <scope>NUCLEOTIDE SEQUENCE</scope>
    <source>
        <strain evidence="4">9144</strain>
    </source>
</reference>
<evidence type="ECO:0000313" key="5">
    <source>
        <dbReference type="Proteomes" id="UP001219525"/>
    </source>
</evidence>
<accession>A0AAD6Y799</accession>
<feature type="transmembrane region" description="Helical" evidence="2">
    <location>
        <begin position="15"/>
        <end position="40"/>
    </location>
</feature>
<name>A0AAD6Y799_9AGAR</name>
<evidence type="ECO:0000256" key="2">
    <source>
        <dbReference type="SAM" id="Phobius"/>
    </source>
</evidence>
<evidence type="ECO:0000313" key="4">
    <source>
        <dbReference type="EMBL" id="KAJ7203168.1"/>
    </source>
</evidence>
<feature type="transmembrane region" description="Helical" evidence="2">
    <location>
        <begin position="125"/>
        <end position="146"/>
    </location>
</feature>
<dbReference type="AlphaFoldDB" id="A0AAD6Y799"/>
<dbReference type="PANTHER" id="PTHR40465">
    <property type="entry name" value="CHROMOSOME 1, WHOLE GENOME SHOTGUN SEQUENCE"/>
    <property type="match status" value="1"/>
</dbReference>
<dbReference type="EMBL" id="JARJCW010000052">
    <property type="protein sequence ID" value="KAJ7203168.1"/>
    <property type="molecule type" value="Genomic_DNA"/>
</dbReference>
<gene>
    <name evidence="4" type="ORF">GGX14DRAFT_544378</name>
</gene>
<feature type="region of interest" description="Disordered" evidence="1">
    <location>
        <begin position="315"/>
        <end position="346"/>
    </location>
</feature>
<feature type="domain" description="DUF6534" evidence="3">
    <location>
        <begin position="172"/>
        <end position="258"/>
    </location>
</feature>
<dbReference type="Proteomes" id="UP001219525">
    <property type="component" value="Unassembled WGS sequence"/>
</dbReference>
<dbReference type="PANTHER" id="PTHR40465:SF1">
    <property type="entry name" value="DUF6534 DOMAIN-CONTAINING PROTEIN"/>
    <property type="match status" value="1"/>
</dbReference>
<feature type="transmembrane region" description="Helical" evidence="2">
    <location>
        <begin position="52"/>
        <end position="73"/>
    </location>
</feature>
<feature type="transmembrane region" description="Helical" evidence="2">
    <location>
        <begin position="166"/>
        <end position="186"/>
    </location>
</feature>
<evidence type="ECO:0000256" key="1">
    <source>
        <dbReference type="SAM" id="MobiDB-lite"/>
    </source>
</evidence>
<keyword evidence="2" id="KW-1133">Transmembrane helix</keyword>
<evidence type="ECO:0000259" key="3">
    <source>
        <dbReference type="Pfam" id="PF20152"/>
    </source>
</evidence>
<proteinExistence type="predicted"/>
<feature type="transmembrane region" description="Helical" evidence="2">
    <location>
        <begin position="206"/>
        <end position="226"/>
    </location>
</feature>
<dbReference type="InterPro" id="IPR045339">
    <property type="entry name" value="DUF6534"/>
</dbReference>
<comment type="caution">
    <text evidence="4">The sequence shown here is derived from an EMBL/GenBank/DDBJ whole genome shotgun (WGS) entry which is preliminary data.</text>
</comment>
<sequence length="346" mass="37505">MAVFSTQAPTLDNTLGALFLGVVISSILFGVSSLQVYYYYHYYPRDSVLHRISVGVLWILDALHLSLAIFSSYHYGVRGFGHLAGLLTIIGPIKLLIAINVVIVLIVQSLYAYRVWLLGGYHHGVLGYLVAGMVLAGFAIGIVVTVKTYSIASFLQTPAIAWAVEASLAASSTIDIILSAAMCYYLRKSKGTGLALNSRISALMQYTLSCGVFTSACSVTGLFTFVLMPNNLVYLALTFLLTRLYINSFMAMMNARQRQRRGADGVTVSFPYHSGSGSGGDERAGVSVSVQRSHSVSATLSVDAESQQRAHSYAKFEWDEPASPAAVAPGPDRSSTPYPHAYLRQW</sequence>